<dbReference type="PANTHER" id="PTHR12843">
    <property type="entry name" value="PROTEIN-LYSINE N-METHYLTRANSFERASE METTL10"/>
    <property type="match status" value="1"/>
</dbReference>
<dbReference type="GO" id="GO:0005737">
    <property type="term" value="C:cytoplasm"/>
    <property type="evidence" value="ECO:0007669"/>
    <property type="project" value="TreeGrafter"/>
</dbReference>
<dbReference type="InterPro" id="IPR029063">
    <property type="entry name" value="SAM-dependent_MTases_sf"/>
</dbReference>
<feature type="coiled-coil region" evidence="1">
    <location>
        <begin position="71"/>
        <end position="98"/>
    </location>
</feature>
<dbReference type="EMBL" id="PYDT01000004">
    <property type="protein sequence ID" value="THU63476.1"/>
    <property type="molecule type" value="Genomic_DNA"/>
</dbReference>
<accession>A0A4V4H7E5</accession>
<sequence>MCSRIGDVKHLSFVLKMVDDVLETKLDRKFQLVMDKGTLDAIGLHPDGPLKRIMYWESVWNLVAPGGILVITSCNNTKDELLQEVENLNQKKTSIQELDPESGSVPAVFQYIDHVRTYPTIMFGGVEGSRVCSVAFRRS</sequence>
<gene>
    <name evidence="2" type="ORF">C4D60_Mb01t16140</name>
</gene>
<dbReference type="STRING" id="52838.A0A4V4H7E5"/>
<dbReference type="AlphaFoldDB" id="A0A4V4H7E5"/>
<dbReference type="PANTHER" id="PTHR12843:SF5">
    <property type="entry name" value="EEF1A LYSINE METHYLTRANSFERASE 2"/>
    <property type="match status" value="1"/>
</dbReference>
<organism evidence="2 3">
    <name type="scientific">Musa balbisiana</name>
    <name type="common">Banana</name>
    <dbReference type="NCBI Taxonomy" id="52838"/>
    <lineage>
        <taxon>Eukaryota</taxon>
        <taxon>Viridiplantae</taxon>
        <taxon>Streptophyta</taxon>
        <taxon>Embryophyta</taxon>
        <taxon>Tracheophyta</taxon>
        <taxon>Spermatophyta</taxon>
        <taxon>Magnoliopsida</taxon>
        <taxon>Liliopsida</taxon>
        <taxon>Zingiberales</taxon>
        <taxon>Musaceae</taxon>
        <taxon>Musa</taxon>
    </lineage>
</organism>
<reference evidence="2 3" key="1">
    <citation type="journal article" date="2019" name="Nat. Plants">
        <title>Genome sequencing of Musa balbisiana reveals subgenome evolution and function divergence in polyploid bananas.</title>
        <authorList>
            <person name="Yao X."/>
        </authorList>
    </citation>
    <scope>NUCLEOTIDE SEQUENCE [LARGE SCALE GENOMIC DNA]</scope>
    <source>
        <strain evidence="3">cv. DH-PKW</strain>
        <tissue evidence="2">Leaves</tissue>
    </source>
</reference>
<evidence type="ECO:0000313" key="2">
    <source>
        <dbReference type="EMBL" id="THU63476.1"/>
    </source>
</evidence>
<keyword evidence="3" id="KW-1185">Reference proteome</keyword>
<evidence type="ECO:0000256" key="1">
    <source>
        <dbReference type="SAM" id="Coils"/>
    </source>
</evidence>
<comment type="caution">
    <text evidence="2">The sequence shown here is derived from an EMBL/GenBank/DDBJ whole genome shotgun (WGS) entry which is preliminary data.</text>
</comment>
<keyword evidence="1" id="KW-0175">Coiled coil</keyword>
<evidence type="ECO:0008006" key="4">
    <source>
        <dbReference type="Google" id="ProtNLM"/>
    </source>
</evidence>
<dbReference type="GO" id="GO:0016279">
    <property type="term" value="F:protein-lysine N-methyltransferase activity"/>
    <property type="evidence" value="ECO:0007669"/>
    <property type="project" value="TreeGrafter"/>
</dbReference>
<evidence type="ECO:0000313" key="3">
    <source>
        <dbReference type="Proteomes" id="UP000317650"/>
    </source>
</evidence>
<proteinExistence type="predicted"/>
<name>A0A4V4H7E5_MUSBA</name>
<protein>
    <recommendedName>
        <fullName evidence="4">Methyltransferase domain-containing protein</fullName>
    </recommendedName>
</protein>
<dbReference type="Gene3D" id="3.40.50.150">
    <property type="entry name" value="Vaccinia Virus protein VP39"/>
    <property type="match status" value="1"/>
</dbReference>
<dbReference type="Proteomes" id="UP000317650">
    <property type="component" value="Chromosome 1"/>
</dbReference>
<dbReference type="SUPFAM" id="SSF53335">
    <property type="entry name" value="S-adenosyl-L-methionine-dependent methyltransferases"/>
    <property type="match status" value="1"/>
</dbReference>